<reference evidence="3" key="1">
    <citation type="submission" date="2023-09" db="EMBL/GenBank/DDBJ databases">
        <title>30 novel species of actinomycetes from the DSMZ collection.</title>
        <authorList>
            <person name="Nouioui I."/>
        </authorList>
    </citation>
    <scope>NUCLEOTIDE SEQUENCE</scope>
    <source>
        <strain evidence="3">DSM 115977</strain>
    </source>
</reference>
<feature type="transmembrane region" description="Helical" evidence="1">
    <location>
        <begin position="12"/>
        <end position="33"/>
    </location>
</feature>
<protein>
    <submittedName>
        <fullName evidence="3">TadE/TadG family type IV pilus assembly protein</fullName>
    </submittedName>
</protein>
<evidence type="ECO:0000259" key="2">
    <source>
        <dbReference type="Pfam" id="PF07811"/>
    </source>
</evidence>
<keyword evidence="4" id="KW-1185">Reference proteome</keyword>
<name>A0ABU2X1Z5_9ACTN</name>
<dbReference type="RefSeq" id="WP_311413943.1">
    <property type="nucleotide sequence ID" value="NZ_JAVRFL010000034.1"/>
</dbReference>
<evidence type="ECO:0000313" key="4">
    <source>
        <dbReference type="Proteomes" id="UP001180973"/>
    </source>
</evidence>
<organism evidence="3 4">
    <name type="scientific">Micromonospora reichwaldensis</name>
    <dbReference type="NCBI Taxonomy" id="3075516"/>
    <lineage>
        <taxon>Bacteria</taxon>
        <taxon>Bacillati</taxon>
        <taxon>Actinomycetota</taxon>
        <taxon>Actinomycetes</taxon>
        <taxon>Micromonosporales</taxon>
        <taxon>Micromonosporaceae</taxon>
        <taxon>Micromonospora</taxon>
    </lineage>
</organism>
<evidence type="ECO:0000256" key="1">
    <source>
        <dbReference type="SAM" id="Phobius"/>
    </source>
</evidence>
<sequence length="161" mass="16139">MSTRWVHGQRGSVSIEMAVVTPAILALFVGAVIGGRVNIARQALEAAAYDAARTASLARTAGEANEQALAAANSTLDAQGLSCTGLDVTVSAAGFGVPVGQPATVTTRVSCTATFSDVALPGMPGTVALSASFTSPLDTYRSRALRSGTTEAVDPSAGGVR</sequence>
<proteinExistence type="predicted"/>
<gene>
    <name evidence="3" type="ORF">RM555_24550</name>
</gene>
<accession>A0ABU2X1Z5</accession>
<keyword evidence="1" id="KW-0472">Membrane</keyword>
<evidence type="ECO:0000313" key="3">
    <source>
        <dbReference type="EMBL" id="MDT0532172.1"/>
    </source>
</evidence>
<dbReference type="Proteomes" id="UP001180973">
    <property type="component" value="Unassembled WGS sequence"/>
</dbReference>
<keyword evidence="1" id="KW-0812">Transmembrane</keyword>
<comment type="caution">
    <text evidence="3">The sequence shown here is derived from an EMBL/GenBank/DDBJ whole genome shotgun (WGS) entry which is preliminary data.</text>
</comment>
<keyword evidence="1" id="KW-1133">Transmembrane helix</keyword>
<feature type="domain" description="TadE-like" evidence="2">
    <location>
        <begin position="11"/>
        <end position="53"/>
    </location>
</feature>
<dbReference type="InterPro" id="IPR012495">
    <property type="entry name" value="TadE-like_dom"/>
</dbReference>
<dbReference type="Pfam" id="PF07811">
    <property type="entry name" value="TadE"/>
    <property type="match status" value="1"/>
</dbReference>
<dbReference type="EMBL" id="JAVRFL010000034">
    <property type="protein sequence ID" value="MDT0532172.1"/>
    <property type="molecule type" value="Genomic_DNA"/>
</dbReference>